<evidence type="ECO:0000313" key="3">
    <source>
        <dbReference type="Proteomes" id="UP000785679"/>
    </source>
</evidence>
<dbReference type="EMBL" id="RRYP01001057">
    <property type="protein sequence ID" value="TNV86467.1"/>
    <property type="molecule type" value="Genomic_DNA"/>
</dbReference>
<sequence length="78" mass="8888">MSFTVFLFLLFYFLDVVSFSTLIAQCSSFSSSQSLQHCFQPCLTIYEDSFEKMPLSSLDDFRNPSACTLHSSHLQLDS</sequence>
<evidence type="ECO:0000313" key="2">
    <source>
        <dbReference type="EMBL" id="TNV86467.1"/>
    </source>
</evidence>
<keyword evidence="1" id="KW-0732">Signal</keyword>
<feature type="signal peptide" evidence="1">
    <location>
        <begin position="1"/>
        <end position="19"/>
    </location>
</feature>
<name>A0A8J8P1Y8_HALGN</name>
<dbReference type="Proteomes" id="UP000785679">
    <property type="component" value="Unassembled WGS sequence"/>
</dbReference>
<protein>
    <recommendedName>
        <fullName evidence="4">Secreted protein</fullName>
    </recommendedName>
</protein>
<feature type="chain" id="PRO_5035184791" description="Secreted protein" evidence="1">
    <location>
        <begin position="20"/>
        <end position="78"/>
    </location>
</feature>
<evidence type="ECO:0000256" key="1">
    <source>
        <dbReference type="SAM" id="SignalP"/>
    </source>
</evidence>
<reference evidence="2" key="1">
    <citation type="submission" date="2019-06" db="EMBL/GenBank/DDBJ databases">
        <authorList>
            <person name="Zheng W."/>
        </authorList>
    </citation>
    <scope>NUCLEOTIDE SEQUENCE</scope>
    <source>
        <strain evidence="2">QDHG01</strain>
    </source>
</reference>
<evidence type="ECO:0008006" key="4">
    <source>
        <dbReference type="Google" id="ProtNLM"/>
    </source>
</evidence>
<keyword evidence="3" id="KW-1185">Reference proteome</keyword>
<proteinExistence type="predicted"/>
<dbReference type="AlphaFoldDB" id="A0A8J8P1Y8"/>
<gene>
    <name evidence="2" type="ORF">FGO68_gene14824</name>
</gene>
<comment type="caution">
    <text evidence="2">The sequence shown here is derived from an EMBL/GenBank/DDBJ whole genome shotgun (WGS) entry which is preliminary data.</text>
</comment>
<accession>A0A8J8P1Y8</accession>
<organism evidence="2 3">
    <name type="scientific">Halteria grandinella</name>
    <dbReference type="NCBI Taxonomy" id="5974"/>
    <lineage>
        <taxon>Eukaryota</taxon>
        <taxon>Sar</taxon>
        <taxon>Alveolata</taxon>
        <taxon>Ciliophora</taxon>
        <taxon>Intramacronucleata</taxon>
        <taxon>Spirotrichea</taxon>
        <taxon>Stichotrichia</taxon>
        <taxon>Sporadotrichida</taxon>
        <taxon>Halteriidae</taxon>
        <taxon>Halteria</taxon>
    </lineage>
</organism>